<feature type="transmembrane region" description="Helical" evidence="1">
    <location>
        <begin position="88"/>
        <end position="105"/>
    </location>
</feature>
<dbReference type="GO" id="GO:0004175">
    <property type="term" value="F:endopeptidase activity"/>
    <property type="evidence" value="ECO:0007669"/>
    <property type="project" value="UniProtKB-ARBA"/>
</dbReference>
<feature type="domain" description="CAAX prenyl protease 2/Lysostaphin resistance protein A-like" evidence="2">
    <location>
        <begin position="96"/>
        <end position="196"/>
    </location>
</feature>
<evidence type="ECO:0000256" key="1">
    <source>
        <dbReference type="SAM" id="Phobius"/>
    </source>
</evidence>
<keyword evidence="1" id="KW-0812">Transmembrane</keyword>
<dbReference type="GO" id="GO:0080120">
    <property type="term" value="P:CAAX-box protein maturation"/>
    <property type="evidence" value="ECO:0007669"/>
    <property type="project" value="UniProtKB-ARBA"/>
</dbReference>
<reference evidence="3" key="1">
    <citation type="submission" date="2019-11" db="EMBL/GenBank/DDBJ databases">
        <authorList>
            <person name="Feng L."/>
        </authorList>
    </citation>
    <scope>NUCLEOTIDE SEQUENCE</scope>
    <source>
        <strain evidence="3">AodontolyticusLFYP35</strain>
    </source>
</reference>
<proteinExistence type="predicted"/>
<keyword evidence="3" id="KW-0645">Protease</keyword>
<dbReference type="Pfam" id="PF02517">
    <property type="entry name" value="Rce1-like"/>
    <property type="match status" value="1"/>
</dbReference>
<feature type="transmembrane region" description="Helical" evidence="1">
    <location>
        <begin position="6"/>
        <end position="26"/>
    </location>
</feature>
<dbReference type="InterPro" id="IPR003675">
    <property type="entry name" value="Rce1/LyrA-like_dom"/>
</dbReference>
<name>A0A6N2R1V7_9ACTO</name>
<gene>
    <name evidence="3" type="ORF">AOLFYP35_00113</name>
</gene>
<feature type="transmembrane region" description="Helical" evidence="1">
    <location>
        <begin position="186"/>
        <end position="205"/>
    </location>
</feature>
<dbReference type="AlphaFoldDB" id="A0A6N2R1V7"/>
<sequence length="206" mass="22429">MLFATFISSFVQLGIALLIPAIWWAVTTKRRLEFATWIGLYVPTWKVGPVQRVSQKQLGIALVCWVAVSLASLRIASSVWGALATSRFMGAGLLAVVPILLYAFIQTGLAEELFFRGFLAKRLCASFGFSRGNTIQALVFGLLHLLLFINYLPVLSLVAITVLAGINGWIMGWLNEQAAGGSVIPSWMLHSLANLLVALGMAFNVM</sequence>
<evidence type="ECO:0000313" key="3">
    <source>
        <dbReference type="EMBL" id="VYS73975.1"/>
    </source>
</evidence>
<feature type="transmembrane region" description="Helical" evidence="1">
    <location>
        <begin position="58"/>
        <end position="76"/>
    </location>
</feature>
<protein>
    <submittedName>
        <fullName evidence="3">CAAX amino terminal protease self- immunity</fullName>
    </submittedName>
</protein>
<keyword evidence="3" id="KW-0378">Hydrolase</keyword>
<keyword evidence="1" id="KW-1133">Transmembrane helix</keyword>
<keyword evidence="1" id="KW-0472">Membrane</keyword>
<organism evidence="3">
    <name type="scientific">Schaalia odontolytica</name>
    <dbReference type="NCBI Taxonomy" id="1660"/>
    <lineage>
        <taxon>Bacteria</taxon>
        <taxon>Bacillati</taxon>
        <taxon>Actinomycetota</taxon>
        <taxon>Actinomycetes</taxon>
        <taxon>Actinomycetales</taxon>
        <taxon>Actinomycetaceae</taxon>
        <taxon>Schaalia</taxon>
    </lineage>
</organism>
<dbReference type="GO" id="GO:0006508">
    <property type="term" value="P:proteolysis"/>
    <property type="evidence" value="ECO:0007669"/>
    <property type="project" value="UniProtKB-KW"/>
</dbReference>
<evidence type="ECO:0000259" key="2">
    <source>
        <dbReference type="Pfam" id="PF02517"/>
    </source>
</evidence>
<feature type="transmembrane region" description="Helical" evidence="1">
    <location>
        <begin position="137"/>
        <end position="166"/>
    </location>
</feature>
<dbReference type="EMBL" id="CACRSM010000001">
    <property type="protein sequence ID" value="VYS73975.1"/>
    <property type="molecule type" value="Genomic_DNA"/>
</dbReference>
<accession>A0A6N2R1V7</accession>